<reference evidence="1" key="1">
    <citation type="submission" date="2019-06" db="EMBL/GenBank/DDBJ databases">
        <title>Complete genome sequence of Methylogaea oryzae strain JCM16910.</title>
        <authorList>
            <person name="Asakawa S."/>
        </authorList>
    </citation>
    <scope>NUCLEOTIDE SEQUENCE</scope>
    <source>
        <strain evidence="1">E10</strain>
    </source>
</reference>
<protein>
    <submittedName>
        <fullName evidence="1">Uncharacterized protein</fullName>
    </submittedName>
</protein>
<dbReference type="AlphaFoldDB" id="A0A8D5AHY3"/>
<gene>
    <name evidence="1" type="ORF">MoryE10_25440</name>
</gene>
<name>A0A8D5AHY3_9GAMM</name>
<dbReference type="EMBL" id="AP019782">
    <property type="protein sequence ID" value="BBL71938.1"/>
    <property type="molecule type" value="Genomic_DNA"/>
</dbReference>
<keyword evidence="2" id="KW-1185">Reference proteome</keyword>
<sequence length="104" mass="12477">MHYKNLFGNEELENLSEELVFRELYKIIERDRPDWGNNMDMLLDIAAITLNRVPAKYVTRFVEKHLPREHHQEERLALHAQVMEELPKAIECVVARPRRPEDRD</sequence>
<evidence type="ECO:0000313" key="1">
    <source>
        <dbReference type="EMBL" id="BBL71938.1"/>
    </source>
</evidence>
<dbReference type="InterPro" id="IPR019657">
    <property type="entry name" value="ComFB"/>
</dbReference>
<dbReference type="KEGG" id="moz:MoryE10_25440"/>
<proteinExistence type="predicted"/>
<accession>A0A8D5AHY3</accession>
<dbReference type="Proteomes" id="UP000824988">
    <property type="component" value="Chromosome"/>
</dbReference>
<evidence type="ECO:0000313" key="2">
    <source>
        <dbReference type="Proteomes" id="UP000824988"/>
    </source>
</evidence>
<dbReference type="RefSeq" id="WP_054773773.1">
    <property type="nucleotide sequence ID" value="NZ_AP019782.1"/>
</dbReference>
<dbReference type="Pfam" id="PF10719">
    <property type="entry name" value="ComFB"/>
    <property type="match status" value="1"/>
</dbReference>
<organism evidence="1 2">
    <name type="scientific">Methylogaea oryzae</name>
    <dbReference type="NCBI Taxonomy" id="1295382"/>
    <lineage>
        <taxon>Bacteria</taxon>
        <taxon>Pseudomonadati</taxon>
        <taxon>Pseudomonadota</taxon>
        <taxon>Gammaproteobacteria</taxon>
        <taxon>Methylococcales</taxon>
        <taxon>Methylococcaceae</taxon>
        <taxon>Methylogaea</taxon>
    </lineage>
</organism>